<reference evidence="2" key="1">
    <citation type="submission" date="2023-03" db="UniProtKB">
        <authorList>
            <consortium name="EnsemblPlants"/>
        </authorList>
    </citation>
    <scope>IDENTIFICATION</scope>
</reference>
<name>A0A9I9CWY6_CUCME</name>
<feature type="compositionally biased region" description="Polar residues" evidence="1">
    <location>
        <begin position="29"/>
        <end position="40"/>
    </location>
</feature>
<organism evidence="2">
    <name type="scientific">Cucumis melo</name>
    <name type="common">Muskmelon</name>
    <dbReference type="NCBI Taxonomy" id="3656"/>
    <lineage>
        <taxon>Eukaryota</taxon>
        <taxon>Viridiplantae</taxon>
        <taxon>Streptophyta</taxon>
        <taxon>Embryophyta</taxon>
        <taxon>Tracheophyta</taxon>
        <taxon>Spermatophyta</taxon>
        <taxon>Magnoliopsida</taxon>
        <taxon>eudicotyledons</taxon>
        <taxon>Gunneridae</taxon>
        <taxon>Pentapetalae</taxon>
        <taxon>rosids</taxon>
        <taxon>fabids</taxon>
        <taxon>Cucurbitales</taxon>
        <taxon>Cucurbitaceae</taxon>
        <taxon>Benincaseae</taxon>
        <taxon>Cucumis</taxon>
    </lineage>
</organism>
<accession>A0A9I9CWY6</accession>
<evidence type="ECO:0000256" key="1">
    <source>
        <dbReference type="SAM" id="MobiDB-lite"/>
    </source>
</evidence>
<protein>
    <submittedName>
        <fullName evidence="2">Uncharacterized protein</fullName>
    </submittedName>
</protein>
<evidence type="ECO:0000313" key="2">
    <source>
        <dbReference type="EnsemblPlants" id="MELO3C009660.2.1"/>
    </source>
</evidence>
<dbReference type="EnsemblPlants" id="MELO3C009660.2.1">
    <property type="protein sequence ID" value="MELO3C009660.2.1"/>
    <property type="gene ID" value="MELO3C009660.2"/>
</dbReference>
<proteinExistence type="predicted"/>
<sequence length="59" mass="6727">MDWWSPEGVRLIGRNLKGIHERDGAPESRNYNGVWTNSGDSPPKEPFRWFAPSSDKIGK</sequence>
<dbReference type="Gramene" id="MELO3C009660.2.1">
    <property type="protein sequence ID" value="MELO3C009660.2.1"/>
    <property type="gene ID" value="MELO3C009660.2"/>
</dbReference>
<dbReference type="AlphaFoldDB" id="A0A9I9CWY6"/>
<feature type="region of interest" description="Disordered" evidence="1">
    <location>
        <begin position="20"/>
        <end position="59"/>
    </location>
</feature>